<keyword evidence="1" id="KW-0646">Protease inhibitor</keyword>
<dbReference type="GO" id="GO:0030414">
    <property type="term" value="F:peptidase inhibitor activity"/>
    <property type="evidence" value="ECO:0007669"/>
    <property type="project" value="UniProtKB-KW"/>
</dbReference>
<gene>
    <name evidence="5" type="ORF">RDWZM_008555</name>
</gene>
<dbReference type="PANTHER" id="PTHR23259">
    <property type="entry name" value="RIDDLE"/>
    <property type="match status" value="1"/>
</dbReference>
<accession>A0A9Q0LZL1</accession>
<dbReference type="EMBL" id="JAPWDV010000003">
    <property type="protein sequence ID" value="KAJ6217398.1"/>
    <property type="molecule type" value="Genomic_DNA"/>
</dbReference>
<comment type="caution">
    <text evidence="5">The sequence shown here is derived from an EMBL/GenBank/DDBJ whole genome shotgun (WGS) entry which is preliminary data.</text>
</comment>
<dbReference type="AlphaFoldDB" id="A0A9Q0LZL1"/>
<dbReference type="Pfam" id="PF01826">
    <property type="entry name" value="TIL"/>
    <property type="match status" value="1"/>
</dbReference>
<feature type="chain" id="PRO_5040490889" description="TIL domain-containing protein" evidence="3">
    <location>
        <begin position="21"/>
        <end position="91"/>
    </location>
</feature>
<dbReference type="InterPro" id="IPR051368">
    <property type="entry name" value="SerProtInhib-TIL_Domain"/>
</dbReference>
<evidence type="ECO:0000256" key="1">
    <source>
        <dbReference type="ARBA" id="ARBA00022690"/>
    </source>
</evidence>
<protein>
    <recommendedName>
        <fullName evidence="4">TIL domain-containing protein</fullName>
    </recommendedName>
</protein>
<sequence>MSRFILLVAFAVVAIVMAEGEDHDCGENEVYNSCGTECPEKCPYIDENGEVIEGLQPCVLICSSGCFCKEGLIRDMQLGGECVEPDQCTPI</sequence>
<dbReference type="InterPro" id="IPR036084">
    <property type="entry name" value="Ser_inhib-like_sf"/>
</dbReference>
<name>A0A9Q0LZL1_BLOTA</name>
<dbReference type="OMA" id="GTECPEK"/>
<organism evidence="5 6">
    <name type="scientific">Blomia tropicalis</name>
    <name type="common">Mite</name>
    <dbReference type="NCBI Taxonomy" id="40697"/>
    <lineage>
        <taxon>Eukaryota</taxon>
        <taxon>Metazoa</taxon>
        <taxon>Ecdysozoa</taxon>
        <taxon>Arthropoda</taxon>
        <taxon>Chelicerata</taxon>
        <taxon>Arachnida</taxon>
        <taxon>Acari</taxon>
        <taxon>Acariformes</taxon>
        <taxon>Sarcoptiformes</taxon>
        <taxon>Astigmata</taxon>
        <taxon>Glycyphagoidea</taxon>
        <taxon>Echimyopodidae</taxon>
        <taxon>Blomia</taxon>
    </lineage>
</organism>
<evidence type="ECO:0000259" key="4">
    <source>
        <dbReference type="Pfam" id="PF01826"/>
    </source>
</evidence>
<dbReference type="PANTHER" id="PTHR23259:SF70">
    <property type="entry name" value="ACCESSORY GLAND PROTEIN ACP62F-RELATED"/>
    <property type="match status" value="1"/>
</dbReference>
<dbReference type="CDD" id="cd19941">
    <property type="entry name" value="TIL"/>
    <property type="match status" value="1"/>
</dbReference>
<evidence type="ECO:0000313" key="6">
    <source>
        <dbReference type="Proteomes" id="UP001142055"/>
    </source>
</evidence>
<dbReference type="SUPFAM" id="SSF57567">
    <property type="entry name" value="Serine protease inhibitors"/>
    <property type="match status" value="1"/>
</dbReference>
<keyword evidence="3" id="KW-0732">Signal</keyword>
<keyword evidence="2" id="KW-1015">Disulfide bond</keyword>
<keyword evidence="6" id="KW-1185">Reference proteome</keyword>
<proteinExistence type="predicted"/>
<dbReference type="InterPro" id="IPR002919">
    <property type="entry name" value="TIL_dom"/>
</dbReference>
<evidence type="ECO:0000256" key="2">
    <source>
        <dbReference type="ARBA" id="ARBA00023157"/>
    </source>
</evidence>
<evidence type="ECO:0000313" key="5">
    <source>
        <dbReference type="EMBL" id="KAJ6217398.1"/>
    </source>
</evidence>
<evidence type="ECO:0000256" key="3">
    <source>
        <dbReference type="SAM" id="SignalP"/>
    </source>
</evidence>
<reference evidence="5" key="1">
    <citation type="submission" date="2022-12" db="EMBL/GenBank/DDBJ databases">
        <title>Genome assemblies of Blomia tropicalis.</title>
        <authorList>
            <person name="Cui Y."/>
        </authorList>
    </citation>
    <scope>NUCLEOTIDE SEQUENCE</scope>
    <source>
        <tissue evidence="5">Adult mites</tissue>
    </source>
</reference>
<dbReference type="Proteomes" id="UP001142055">
    <property type="component" value="Chromosome 3"/>
</dbReference>
<feature type="signal peptide" evidence="3">
    <location>
        <begin position="1"/>
        <end position="20"/>
    </location>
</feature>
<feature type="domain" description="TIL" evidence="4">
    <location>
        <begin position="25"/>
        <end position="88"/>
    </location>
</feature>
<dbReference type="Gene3D" id="2.10.25.10">
    <property type="entry name" value="Laminin"/>
    <property type="match status" value="1"/>
</dbReference>